<organism evidence="1 2">
    <name type="scientific">Entomophthora muscae</name>
    <dbReference type="NCBI Taxonomy" id="34485"/>
    <lineage>
        <taxon>Eukaryota</taxon>
        <taxon>Fungi</taxon>
        <taxon>Fungi incertae sedis</taxon>
        <taxon>Zoopagomycota</taxon>
        <taxon>Entomophthoromycotina</taxon>
        <taxon>Entomophthoromycetes</taxon>
        <taxon>Entomophthorales</taxon>
        <taxon>Entomophthoraceae</taxon>
        <taxon>Entomophthora</taxon>
    </lineage>
</organism>
<protein>
    <submittedName>
        <fullName evidence="1">Uncharacterized protein</fullName>
    </submittedName>
</protein>
<proteinExistence type="predicted"/>
<reference evidence="1" key="1">
    <citation type="submission" date="2022-04" db="EMBL/GenBank/DDBJ databases">
        <title>Genome of the entomopathogenic fungus Entomophthora muscae.</title>
        <authorList>
            <person name="Elya C."/>
            <person name="Lovett B.R."/>
            <person name="Lee E."/>
            <person name="Macias A.M."/>
            <person name="Hajek A.E."/>
            <person name="De Bivort B.L."/>
            <person name="Kasson M.T."/>
            <person name="De Fine Licht H.H."/>
            <person name="Stajich J.E."/>
        </authorList>
    </citation>
    <scope>NUCLEOTIDE SEQUENCE</scope>
    <source>
        <strain evidence="1">Berkeley</strain>
    </source>
</reference>
<keyword evidence="2" id="KW-1185">Reference proteome</keyword>
<dbReference type="Proteomes" id="UP001165960">
    <property type="component" value="Unassembled WGS sequence"/>
</dbReference>
<accession>A0ACC2SLB3</accession>
<dbReference type="EMBL" id="QTSX02004980">
    <property type="protein sequence ID" value="KAJ9063059.1"/>
    <property type="molecule type" value="Genomic_DNA"/>
</dbReference>
<sequence length="258" mass="29837">MSEKIQYIYKERKDITNALRDTSQAVGKLDVILLIIFILAAVLLCCATLVANSFTYVVSFGTFVLTLSFIFGSFAAELFQSIIFLFVMHPYDAGDRVYIATDNLLVMKVGLLGTTFTHVNGQVTYIPHSILKQKIIFNIRRSLHQSEQIDFQIDFSTPKEKIVALKERVNKYLEAEESREFHGDPLMALIEIVDSNKLKMFFWLEHKGNWQDGGRRWARRTRFMLALREICRDLDLSYSLLPLRVQHMNPPPYTESRS</sequence>
<gene>
    <name evidence="1" type="ORF">DSO57_1003990</name>
</gene>
<evidence type="ECO:0000313" key="1">
    <source>
        <dbReference type="EMBL" id="KAJ9063059.1"/>
    </source>
</evidence>
<comment type="caution">
    <text evidence="1">The sequence shown here is derived from an EMBL/GenBank/DDBJ whole genome shotgun (WGS) entry which is preliminary data.</text>
</comment>
<name>A0ACC2SLB3_9FUNG</name>
<evidence type="ECO:0000313" key="2">
    <source>
        <dbReference type="Proteomes" id="UP001165960"/>
    </source>
</evidence>